<feature type="region of interest" description="Disordered" evidence="2">
    <location>
        <begin position="1"/>
        <end position="25"/>
    </location>
</feature>
<dbReference type="EMBL" id="LR586016">
    <property type="protein sequence ID" value="VIP02200.1"/>
    <property type="molecule type" value="Genomic_DNA"/>
</dbReference>
<gene>
    <name evidence="4" type="ORF">GMBLW1_17600</name>
</gene>
<evidence type="ECO:0000259" key="3">
    <source>
        <dbReference type="Pfam" id="PF03190"/>
    </source>
</evidence>
<accession>A0A6C2YKU7</accession>
<name>A0A6C2YKU7_9BACT</name>
<organism evidence="4">
    <name type="scientific">Tuwongella immobilis</name>
    <dbReference type="NCBI Taxonomy" id="692036"/>
    <lineage>
        <taxon>Bacteria</taxon>
        <taxon>Pseudomonadati</taxon>
        <taxon>Planctomycetota</taxon>
        <taxon>Planctomycetia</taxon>
        <taxon>Gemmatales</taxon>
        <taxon>Gemmataceae</taxon>
        <taxon>Tuwongella</taxon>
    </lineage>
</organism>
<dbReference type="PANTHER" id="PTHR42899">
    <property type="entry name" value="SPERMATOGENESIS-ASSOCIATED PROTEIN 20"/>
    <property type="match status" value="1"/>
</dbReference>
<dbReference type="SUPFAM" id="SSF48208">
    <property type="entry name" value="Six-hairpin glycosidases"/>
    <property type="match status" value="1"/>
</dbReference>
<dbReference type="EMBL" id="LR593887">
    <property type="protein sequence ID" value="VTS00687.1"/>
    <property type="molecule type" value="Genomic_DNA"/>
</dbReference>
<evidence type="ECO:0000313" key="5">
    <source>
        <dbReference type="Proteomes" id="UP000464378"/>
    </source>
</evidence>
<dbReference type="SUPFAM" id="SSF52833">
    <property type="entry name" value="Thioredoxin-like"/>
    <property type="match status" value="1"/>
</dbReference>
<dbReference type="InterPro" id="IPR036249">
    <property type="entry name" value="Thioredoxin-like_sf"/>
</dbReference>
<evidence type="ECO:0000256" key="2">
    <source>
        <dbReference type="SAM" id="MobiDB-lite"/>
    </source>
</evidence>
<dbReference type="Pfam" id="PF03190">
    <property type="entry name" value="Thioredox_DsbH"/>
    <property type="match status" value="1"/>
</dbReference>
<proteinExistence type="predicted"/>
<feature type="domain" description="Spermatogenesis-associated protein 20-like TRX" evidence="3">
    <location>
        <begin position="33"/>
        <end position="196"/>
    </location>
</feature>
<feature type="coiled-coil region" evidence="1">
    <location>
        <begin position="168"/>
        <end position="195"/>
    </location>
</feature>
<dbReference type="Proteomes" id="UP000464378">
    <property type="component" value="Chromosome"/>
</dbReference>
<dbReference type="Gene3D" id="1.50.10.10">
    <property type="match status" value="1"/>
</dbReference>
<dbReference type="InterPro" id="IPR008928">
    <property type="entry name" value="6-hairpin_glycosidase_sf"/>
</dbReference>
<dbReference type="Gene3D" id="3.40.30.10">
    <property type="entry name" value="Glutaredoxin"/>
    <property type="match status" value="1"/>
</dbReference>
<dbReference type="AlphaFoldDB" id="A0A6C2YKU7"/>
<feature type="compositionally biased region" description="Basic and acidic residues" evidence="2">
    <location>
        <begin position="1"/>
        <end position="11"/>
    </location>
</feature>
<dbReference type="PIRSF" id="PIRSF006402">
    <property type="entry name" value="UCP006402_thioredoxin"/>
    <property type="match status" value="1"/>
</dbReference>
<dbReference type="InParanoid" id="A0A6C2YKU7"/>
<dbReference type="InterPro" id="IPR024705">
    <property type="entry name" value="Ssp411"/>
</dbReference>
<evidence type="ECO:0000256" key="1">
    <source>
        <dbReference type="SAM" id="Coils"/>
    </source>
</evidence>
<reference evidence="4" key="1">
    <citation type="submission" date="2019-04" db="EMBL/GenBank/DDBJ databases">
        <authorList>
            <consortium name="Science for Life Laboratories"/>
        </authorList>
    </citation>
    <scope>NUCLEOTIDE SEQUENCE</scope>
    <source>
        <strain evidence="4">MBLW1</strain>
    </source>
</reference>
<dbReference type="GO" id="GO:0005975">
    <property type="term" value="P:carbohydrate metabolic process"/>
    <property type="evidence" value="ECO:0007669"/>
    <property type="project" value="InterPro"/>
</dbReference>
<keyword evidence="5" id="KW-1185">Reference proteome</keyword>
<dbReference type="InterPro" id="IPR004879">
    <property type="entry name" value="Ssp411-like_TRX"/>
</dbReference>
<protein>
    <recommendedName>
        <fullName evidence="3">Spermatogenesis-associated protein 20-like TRX domain-containing protein</fullName>
    </recommendedName>
</protein>
<sequence length="720" mass="81368">MERVGADRRANPGEPRFPPSDDADMDLLNPRRNRLAQESSLYLRQHASNPVDWYPWGDEALEQARLQQKPIFLSVGYSACHWCHVMERESFENPVIAQYLNSHFINIKVDREERPDVDSIYMTALQMLTREGGGWPLSVWMTPDLKPFFAGTYFPPDSRYGPRRPPFLQVLRAILEAWNERREDLLRTANDITDSLREATARQFGDGPPLGPELLEHARHHLQRAYDAKHGGFGTPPKFPHALELQLLMRWHARTHDADAREMVRFTLQQMGRGGIFDQLNGGFARYSTDARWLVPHFEKMLYDNALLAATYAESVRAFGDPFDAQILRQTLDYVRREMTSPEGGFYSAQDADSNGEEGEFYVWTASEIDEILGPDLAPLAKSVWGVTASGNFEGRNILHRTASDADDAAKHGLELGRFREQMDQCKRLLRSVQAQRILPKQDQKILTAWNGLMIAAFAEGAMALDDPILLETAQRAADFVLRVLRNSEGRLARTTTLGMPAKLNGYLEDYAFLMHGLLALYHADFQPRWLQAVVELADLLVTHFADSTNGGFFFTADDHEQLLVRTKDVHDGSTPSGSAMAVTTLLKLAVLTSREDWYALAGETLTRYATLMHDSPSSSGQMLMALDFFLGPVREIVIVGDIRQVETRQTLRLLHQRFAPNDLLIFHDPNEAETPLALLPMLAERSMIDNRVTAYICENYTCQSPIVGFDAIRTAMTGP</sequence>
<dbReference type="CDD" id="cd02955">
    <property type="entry name" value="SSP411"/>
    <property type="match status" value="1"/>
</dbReference>
<dbReference type="PANTHER" id="PTHR42899:SF1">
    <property type="entry name" value="SPERMATOGENESIS-ASSOCIATED PROTEIN 20"/>
    <property type="match status" value="1"/>
</dbReference>
<dbReference type="KEGG" id="tim:GMBLW1_17600"/>
<evidence type="ECO:0000313" key="4">
    <source>
        <dbReference type="EMBL" id="VIP02200.1"/>
    </source>
</evidence>
<dbReference type="InterPro" id="IPR012341">
    <property type="entry name" value="6hp_glycosidase-like_sf"/>
</dbReference>
<keyword evidence="1" id="KW-0175">Coiled coil</keyword>